<reference evidence="1" key="1">
    <citation type="submission" date="2018-02" db="EMBL/GenBank/DDBJ databases">
        <title>Rhizophora mucronata_Transcriptome.</title>
        <authorList>
            <person name="Meera S.P."/>
            <person name="Sreeshan A."/>
            <person name="Augustine A."/>
        </authorList>
    </citation>
    <scope>NUCLEOTIDE SEQUENCE</scope>
    <source>
        <tissue evidence="1">Leaf</tissue>
    </source>
</reference>
<name>A0A2P2J2G9_RHIMU</name>
<organism evidence="1">
    <name type="scientific">Rhizophora mucronata</name>
    <name type="common">Asiatic mangrove</name>
    <dbReference type="NCBI Taxonomy" id="61149"/>
    <lineage>
        <taxon>Eukaryota</taxon>
        <taxon>Viridiplantae</taxon>
        <taxon>Streptophyta</taxon>
        <taxon>Embryophyta</taxon>
        <taxon>Tracheophyta</taxon>
        <taxon>Spermatophyta</taxon>
        <taxon>Magnoliopsida</taxon>
        <taxon>eudicotyledons</taxon>
        <taxon>Gunneridae</taxon>
        <taxon>Pentapetalae</taxon>
        <taxon>rosids</taxon>
        <taxon>fabids</taxon>
        <taxon>Malpighiales</taxon>
        <taxon>Rhizophoraceae</taxon>
        <taxon>Rhizophora</taxon>
    </lineage>
</organism>
<sequence length="46" mass="5597">MQLRNIFESRKRSKLIKIETFHGKNVVRWYKPIHINVTLCKSRTIL</sequence>
<protein>
    <submittedName>
        <fullName evidence="1">Uncharacterized protein</fullName>
    </submittedName>
</protein>
<dbReference type="EMBL" id="GGEC01007185">
    <property type="protein sequence ID" value="MBW87668.1"/>
    <property type="molecule type" value="Transcribed_RNA"/>
</dbReference>
<evidence type="ECO:0000313" key="1">
    <source>
        <dbReference type="EMBL" id="MBW87668.1"/>
    </source>
</evidence>
<dbReference type="AlphaFoldDB" id="A0A2P2J2G9"/>
<proteinExistence type="predicted"/>
<accession>A0A2P2J2G9</accession>